<gene>
    <name evidence="1" type="ORF">ACFFN0_14740</name>
</gene>
<name>A0ABV5V6F2_9MICO</name>
<dbReference type="Proteomes" id="UP001589613">
    <property type="component" value="Unassembled WGS sequence"/>
</dbReference>
<accession>A0ABV5V6F2</accession>
<protein>
    <submittedName>
        <fullName evidence="1">DUF5996 family protein</fullName>
    </submittedName>
</protein>
<dbReference type="RefSeq" id="WP_377466685.1">
    <property type="nucleotide sequence ID" value="NZ_JBHMAX010000028.1"/>
</dbReference>
<organism evidence="1 2">
    <name type="scientific">Ornithinimicrobium kibberense</name>
    <dbReference type="NCBI Taxonomy" id="282060"/>
    <lineage>
        <taxon>Bacteria</taxon>
        <taxon>Bacillati</taxon>
        <taxon>Actinomycetota</taxon>
        <taxon>Actinomycetes</taxon>
        <taxon>Micrococcales</taxon>
        <taxon>Ornithinimicrobiaceae</taxon>
        <taxon>Ornithinimicrobium</taxon>
    </lineage>
</organism>
<keyword evidence="2" id="KW-1185">Reference proteome</keyword>
<dbReference type="InterPro" id="IPR046038">
    <property type="entry name" value="DUF5996"/>
</dbReference>
<dbReference type="Pfam" id="PF19459">
    <property type="entry name" value="DUF5996"/>
    <property type="match status" value="1"/>
</dbReference>
<comment type="caution">
    <text evidence="1">The sequence shown here is derived from an EMBL/GenBank/DDBJ whole genome shotgun (WGS) entry which is preliminary data.</text>
</comment>
<evidence type="ECO:0000313" key="2">
    <source>
        <dbReference type="Proteomes" id="UP001589613"/>
    </source>
</evidence>
<proteinExistence type="predicted"/>
<sequence>MRTADDPDAVLLDFLQSTYEAVATTAGWDRAALARRAVTRTTAGGGTSSGS</sequence>
<evidence type="ECO:0000313" key="1">
    <source>
        <dbReference type="EMBL" id="MFB9733302.1"/>
    </source>
</evidence>
<reference evidence="1 2" key="1">
    <citation type="submission" date="2024-09" db="EMBL/GenBank/DDBJ databases">
        <authorList>
            <person name="Sun Q."/>
            <person name="Mori K."/>
        </authorList>
    </citation>
    <scope>NUCLEOTIDE SEQUENCE [LARGE SCALE GENOMIC DNA]</scope>
    <source>
        <strain evidence="1 2">JCM 12763</strain>
    </source>
</reference>
<dbReference type="EMBL" id="JBHMAX010000028">
    <property type="protein sequence ID" value="MFB9733302.1"/>
    <property type="molecule type" value="Genomic_DNA"/>
</dbReference>